<reference evidence="2 3" key="1">
    <citation type="journal article" date="2016" name="Front. Microbiol.">
        <title>Genome and transcriptome sequences reveal the specific parasitism of the nematophagous Purpureocillium lilacinum 36-1.</title>
        <authorList>
            <person name="Xie J."/>
            <person name="Li S."/>
            <person name="Mo C."/>
            <person name="Xiao X."/>
            <person name="Peng D."/>
            <person name="Wang G."/>
            <person name="Xiao Y."/>
        </authorList>
    </citation>
    <scope>NUCLEOTIDE SEQUENCE [LARGE SCALE GENOMIC DNA]</scope>
    <source>
        <strain evidence="2 3">36-1</strain>
    </source>
</reference>
<proteinExistence type="predicted"/>
<gene>
    <name evidence="2" type="ORF">PCL_01459</name>
</gene>
<evidence type="ECO:0000313" key="3">
    <source>
        <dbReference type="Proteomes" id="UP000245956"/>
    </source>
</evidence>
<feature type="compositionally biased region" description="Pro residues" evidence="1">
    <location>
        <begin position="9"/>
        <end position="19"/>
    </location>
</feature>
<sequence length="349" mass="38057">MPVAFPFASLPPSPGPHRPPTGRHAGSGSQDRSSLRCRRVSNRPDRPAAQNGDQHSQPAPDHAATHSNEPFPPRAPFRVRAILGPVCFKDTMRGQNSERGKVACPSRLLPRVATVHTWQVSILRGCHSRRETLERHTAGGDGRKPASPAITPCARHPRRCRRRHPSHNARETGSRLPASRLLRYPVAVPCTPTTSPISLPHYAARPDAASRYATCTGPCATPPRMPRPELTGPAIPSRNAPNPTADQISGGVTGTRSFTRLPVRSGCCFLFPLRARLPALLVLSSLCASTGRIPPLFAPLRDPGRWCSSCRPALPFYQFLFLSYRTRSSLQGIAYAQSQNVDVRVACAW</sequence>
<feature type="compositionally biased region" description="Basic and acidic residues" evidence="1">
    <location>
        <begin position="135"/>
        <end position="144"/>
    </location>
</feature>
<name>A0A2U3E3M4_PURLI</name>
<dbReference type="AlphaFoldDB" id="A0A2U3E3M4"/>
<evidence type="ECO:0000256" key="1">
    <source>
        <dbReference type="SAM" id="MobiDB-lite"/>
    </source>
</evidence>
<feature type="region of interest" description="Disordered" evidence="1">
    <location>
        <begin position="233"/>
        <end position="253"/>
    </location>
</feature>
<accession>A0A2U3E3M4</accession>
<feature type="region of interest" description="Disordered" evidence="1">
    <location>
        <begin position="135"/>
        <end position="176"/>
    </location>
</feature>
<evidence type="ECO:0000313" key="2">
    <source>
        <dbReference type="EMBL" id="PWI69074.1"/>
    </source>
</evidence>
<feature type="region of interest" description="Disordered" evidence="1">
    <location>
        <begin position="1"/>
        <end position="75"/>
    </location>
</feature>
<comment type="caution">
    <text evidence="2">The sequence shown here is derived from an EMBL/GenBank/DDBJ whole genome shotgun (WGS) entry which is preliminary data.</text>
</comment>
<protein>
    <submittedName>
        <fullName evidence="2">Uncharacterized protein</fullName>
    </submittedName>
</protein>
<dbReference type="EMBL" id="LCWV01000013">
    <property type="protein sequence ID" value="PWI69074.1"/>
    <property type="molecule type" value="Genomic_DNA"/>
</dbReference>
<dbReference type="Proteomes" id="UP000245956">
    <property type="component" value="Unassembled WGS sequence"/>
</dbReference>
<organism evidence="2 3">
    <name type="scientific">Purpureocillium lilacinum</name>
    <name type="common">Paecilomyces lilacinus</name>
    <dbReference type="NCBI Taxonomy" id="33203"/>
    <lineage>
        <taxon>Eukaryota</taxon>
        <taxon>Fungi</taxon>
        <taxon>Dikarya</taxon>
        <taxon>Ascomycota</taxon>
        <taxon>Pezizomycotina</taxon>
        <taxon>Sordariomycetes</taxon>
        <taxon>Hypocreomycetidae</taxon>
        <taxon>Hypocreales</taxon>
        <taxon>Ophiocordycipitaceae</taxon>
        <taxon>Purpureocillium</taxon>
    </lineage>
</organism>
<feature type="compositionally biased region" description="Basic residues" evidence="1">
    <location>
        <begin position="155"/>
        <end position="167"/>
    </location>
</feature>